<reference evidence="2" key="2">
    <citation type="journal article" date="2019" name="Genome Biol. Evol.">
        <title>Day and night: Metabolic profiles and evolutionary relationships of six axenic non-marine cyanobacteria.</title>
        <authorList>
            <person name="Will S.E."/>
            <person name="Henke P."/>
            <person name="Boedeker C."/>
            <person name="Huang S."/>
            <person name="Brinkmann H."/>
            <person name="Rohde M."/>
            <person name="Jarek M."/>
            <person name="Friedl T."/>
            <person name="Seufert S."/>
            <person name="Schumacher M."/>
            <person name="Overmann J."/>
            <person name="Neumann-Schaal M."/>
            <person name="Petersen J."/>
        </authorList>
    </citation>
    <scope>NUCLEOTIDE SEQUENCE [LARGE SCALE GENOMIC DNA]</scope>
    <source>
        <strain evidence="2">PCC 7102</strain>
    </source>
</reference>
<proteinExistence type="predicted"/>
<reference evidence="2" key="1">
    <citation type="submission" date="2018-12" db="EMBL/GenBank/DDBJ databases">
        <authorList>
            <person name="Will S."/>
            <person name="Neumann-Schaal M."/>
            <person name="Henke P."/>
        </authorList>
    </citation>
    <scope>NUCLEOTIDE SEQUENCE</scope>
    <source>
        <strain evidence="2">PCC 7102</strain>
    </source>
</reference>
<dbReference type="Proteomes" id="UP000271624">
    <property type="component" value="Unassembled WGS sequence"/>
</dbReference>
<evidence type="ECO:0000313" key="2">
    <source>
        <dbReference type="EMBL" id="RUT05046.1"/>
    </source>
</evidence>
<gene>
    <name evidence="2" type="ORF">DSM106972_038670</name>
</gene>
<evidence type="ECO:0000313" key="3">
    <source>
        <dbReference type="Proteomes" id="UP000271624"/>
    </source>
</evidence>
<accession>A0A3S1CDE0</accession>
<protein>
    <submittedName>
        <fullName evidence="2">Membrane protein</fullName>
    </submittedName>
</protein>
<dbReference type="AlphaFoldDB" id="A0A3S1CDE0"/>
<dbReference type="Pfam" id="PF14206">
    <property type="entry name" value="Cys_rich_CPCC"/>
    <property type="match status" value="1"/>
</dbReference>
<comment type="caution">
    <text evidence="2">The sequence shown here is derived from an EMBL/GenBank/DDBJ whole genome shotgun (WGS) entry which is preliminary data.</text>
</comment>
<dbReference type="OrthoDB" id="1456570at2"/>
<feature type="domain" description="Cysteine-rich CPCC" evidence="1">
    <location>
        <begin position="4"/>
        <end position="77"/>
    </location>
</feature>
<organism evidence="2 3">
    <name type="scientific">Dulcicalothrix desertica PCC 7102</name>
    <dbReference type="NCBI Taxonomy" id="232991"/>
    <lineage>
        <taxon>Bacteria</taxon>
        <taxon>Bacillati</taxon>
        <taxon>Cyanobacteriota</taxon>
        <taxon>Cyanophyceae</taxon>
        <taxon>Nostocales</taxon>
        <taxon>Calotrichaceae</taxon>
        <taxon>Dulcicalothrix</taxon>
    </lineage>
</organism>
<keyword evidence="3" id="KW-1185">Reference proteome</keyword>
<name>A0A3S1CDE0_9CYAN</name>
<evidence type="ECO:0000259" key="1">
    <source>
        <dbReference type="Pfam" id="PF14206"/>
    </source>
</evidence>
<dbReference type="InterPro" id="IPR025983">
    <property type="entry name" value="Cys_rich_CPCC"/>
</dbReference>
<dbReference type="RefSeq" id="WP_127082306.1">
    <property type="nucleotide sequence ID" value="NZ_RSCL01000009.1"/>
</dbReference>
<sequence length="88" mass="10065">MDKFPCPCCGNLTLEENRTGSFEICPVCFWENDNIQFENPDYEGGANIVSLNQARQNYKEFGANDTRDIVYVRPTYSSEILSTEEGRL</sequence>
<dbReference type="EMBL" id="RSCL01000009">
    <property type="protein sequence ID" value="RUT05046.1"/>
    <property type="molecule type" value="Genomic_DNA"/>
</dbReference>